<gene>
    <name evidence="8" type="ORF">GEV37_05460</name>
</gene>
<keyword evidence="3" id="KW-0233">DNA recombination</keyword>
<keyword evidence="1" id="KW-0229">DNA integration</keyword>
<dbReference type="InterPro" id="IPR057084">
    <property type="entry name" value="Int_N"/>
</dbReference>
<reference evidence="8 9" key="1">
    <citation type="journal article" date="2021" name="Sci. Rep.">
        <title>Genome analysis of a halophilic bacterium Halomonas malpeensis YU-PRIM-29(T) reveals its exopolysaccharide and pigment producing capabilities.</title>
        <authorList>
            <person name="Athmika"/>
            <person name="Ghate S.D."/>
            <person name="Arun A.B."/>
            <person name="Rao S.S."/>
            <person name="Kumar S.T.A."/>
            <person name="Kandiyil M.K."/>
            <person name="Saptami K."/>
            <person name="Rekha P.D."/>
        </authorList>
    </citation>
    <scope>NUCLEOTIDE SEQUENCE [LARGE SCALE GENOMIC DNA]</scope>
    <source>
        <strain evidence="9">prim 29</strain>
    </source>
</reference>
<dbReference type="Proteomes" id="UP001319882">
    <property type="component" value="Unassembled WGS sequence"/>
</dbReference>
<evidence type="ECO:0000256" key="3">
    <source>
        <dbReference type="ARBA" id="ARBA00023172"/>
    </source>
</evidence>
<feature type="region of interest" description="Disordered" evidence="5">
    <location>
        <begin position="1"/>
        <end position="23"/>
    </location>
</feature>
<dbReference type="EMBL" id="WHVL01000002">
    <property type="protein sequence ID" value="MCB8888569.1"/>
    <property type="molecule type" value="Genomic_DNA"/>
</dbReference>
<comment type="caution">
    <text evidence="8">The sequence shown here is derived from an EMBL/GenBank/DDBJ whole genome shotgun (WGS) entry which is preliminary data.</text>
</comment>
<dbReference type="PROSITE" id="PS51898">
    <property type="entry name" value="TYR_RECOMBINASE"/>
    <property type="match status" value="1"/>
</dbReference>
<proteinExistence type="predicted"/>
<dbReference type="CDD" id="cd00796">
    <property type="entry name" value="INT_Rci_Hp1_C"/>
    <property type="match status" value="1"/>
</dbReference>
<organism evidence="8 9">
    <name type="scientific">Vreelandella malpeensis</name>
    <dbReference type="NCBI Taxonomy" id="1172368"/>
    <lineage>
        <taxon>Bacteria</taxon>
        <taxon>Pseudomonadati</taxon>
        <taxon>Pseudomonadota</taxon>
        <taxon>Gammaproteobacteria</taxon>
        <taxon>Oceanospirillales</taxon>
        <taxon>Halomonadaceae</taxon>
        <taxon>Vreelandella</taxon>
    </lineage>
</organism>
<dbReference type="PANTHER" id="PTHR30349:SF93">
    <property type="entry name" value="FELS-2 PROPHAGE PROTEIN"/>
    <property type="match status" value="1"/>
</dbReference>
<dbReference type="InterPro" id="IPR011010">
    <property type="entry name" value="DNA_brk_join_enz"/>
</dbReference>
<name>A0ABS8DQH7_9GAMM</name>
<dbReference type="PANTHER" id="PTHR30349">
    <property type="entry name" value="PHAGE INTEGRASE-RELATED"/>
    <property type="match status" value="1"/>
</dbReference>
<dbReference type="PROSITE" id="PS51900">
    <property type="entry name" value="CB"/>
    <property type="match status" value="1"/>
</dbReference>
<dbReference type="InterPro" id="IPR002104">
    <property type="entry name" value="Integrase_catalytic"/>
</dbReference>
<feature type="domain" description="Core-binding (CB)" evidence="7">
    <location>
        <begin position="60"/>
        <end position="138"/>
    </location>
</feature>
<dbReference type="Pfam" id="PF00589">
    <property type="entry name" value="Phage_integrase"/>
    <property type="match status" value="1"/>
</dbReference>
<dbReference type="InterPro" id="IPR050090">
    <property type="entry name" value="Tyrosine_recombinase_XerCD"/>
</dbReference>
<dbReference type="InterPro" id="IPR044068">
    <property type="entry name" value="CB"/>
</dbReference>
<keyword evidence="2 4" id="KW-0238">DNA-binding</keyword>
<accession>A0ABS8DQH7</accession>
<dbReference type="Gene3D" id="1.10.443.10">
    <property type="entry name" value="Intergrase catalytic core"/>
    <property type="match status" value="1"/>
</dbReference>
<evidence type="ECO:0000256" key="1">
    <source>
        <dbReference type="ARBA" id="ARBA00022908"/>
    </source>
</evidence>
<evidence type="ECO:0000256" key="4">
    <source>
        <dbReference type="PROSITE-ProRule" id="PRU01248"/>
    </source>
</evidence>
<dbReference type="RefSeq" id="WP_227389245.1">
    <property type="nucleotide sequence ID" value="NZ_JBHSCJ010000010.1"/>
</dbReference>
<evidence type="ECO:0000256" key="2">
    <source>
        <dbReference type="ARBA" id="ARBA00023125"/>
    </source>
</evidence>
<keyword evidence="9" id="KW-1185">Reference proteome</keyword>
<dbReference type="Pfam" id="PF24624">
    <property type="entry name" value="Int_N"/>
    <property type="match status" value="1"/>
</dbReference>
<dbReference type="SUPFAM" id="SSF56349">
    <property type="entry name" value="DNA breaking-rejoining enzymes"/>
    <property type="match status" value="1"/>
</dbReference>
<evidence type="ECO:0000256" key="5">
    <source>
        <dbReference type="SAM" id="MobiDB-lite"/>
    </source>
</evidence>
<sequence length="329" mass="37623">MGVSKQEDGSWLADFRGNGRGSRRFRKKFKTKAEALRYENHIKAKVVQAPDWEPPRKDARKLSDLVERWYQVHGKHNIDGQSRKQRLVKLCELSGNPLADELDQEWFTRLREARSQSVSANTMNHDRAYLNALFNELARAGEWDKPNPVRQSRKLKYDNRELRYLTKEEVKRLLEELGVSRNGSSLLIAKVCLATGARWTEAETLRRENVKNGLASFWSTKNGKPRHIPISHELEAEILAAGGPGRLFKGGYEAFKNAINRAGIALPKGQMTHVLRHTFASHFIMQGGSILTLQRILDHSTITMTMRYAHLAPDHLEEAKKLNVLEVIK</sequence>
<evidence type="ECO:0000259" key="7">
    <source>
        <dbReference type="PROSITE" id="PS51900"/>
    </source>
</evidence>
<evidence type="ECO:0000259" key="6">
    <source>
        <dbReference type="PROSITE" id="PS51898"/>
    </source>
</evidence>
<evidence type="ECO:0000313" key="9">
    <source>
        <dbReference type="Proteomes" id="UP001319882"/>
    </source>
</evidence>
<feature type="domain" description="Tyr recombinase" evidence="6">
    <location>
        <begin position="160"/>
        <end position="321"/>
    </location>
</feature>
<dbReference type="InterPro" id="IPR013762">
    <property type="entry name" value="Integrase-like_cat_sf"/>
</dbReference>
<protein>
    <submittedName>
        <fullName evidence="8">Tyrosine-type recombinase/integrase</fullName>
    </submittedName>
</protein>
<evidence type="ECO:0000313" key="8">
    <source>
        <dbReference type="EMBL" id="MCB8888569.1"/>
    </source>
</evidence>